<gene>
    <name evidence="3" type="ORF">PCAR00345_LOCUS25682</name>
</gene>
<feature type="repeat" description="TPR" evidence="1">
    <location>
        <begin position="428"/>
        <end position="461"/>
    </location>
</feature>
<dbReference type="PROSITE" id="PS50005">
    <property type="entry name" value="TPR"/>
    <property type="match status" value="4"/>
</dbReference>
<reference evidence="3" key="1">
    <citation type="submission" date="2021-01" db="EMBL/GenBank/DDBJ databases">
        <authorList>
            <person name="Corre E."/>
            <person name="Pelletier E."/>
            <person name="Niang G."/>
            <person name="Scheremetjew M."/>
            <person name="Finn R."/>
            <person name="Kale V."/>
            <person name="Holt S."/>
            <person name="Cochrane G."/>
            <person name="Meng A."/>
            <person name="Brown T."/>
            <person name="Cohen L."/>
        </authorList>
    </citation>
    <scope>NUCLEOTIDE SEQUENCE</scope>
    <source>
        <strain evidence="3">CCMP645</strain>
    </source>
</reference>
<dbReference type="GO" id="GO:0034464">
    <property type="term" value="C:BBSome"/>
    <property type="evidence" value="ECO:0007669"/>
    <property type="project" value="InterPro"/>
</dbReference>
<dbReference type="GO" id="GO:1905515">
    <property type="term" value="P:non-motile cilium assembly"/>
    <property type="evidence" value="ECO:0007669"/>
    <property type="project" value="InterPro"/>
</dbReference>
<dbReference type="Pfam" id="PF13432">
    <property type="entry name" value="TPR_16"/>
    <property type="match status" value="1"/>
</dbReference>
<sequence length="512" mass="56283">MEAVKVSAALDPVYAAIQLFKRQKYDECAEACTNLLSANPYDQAVWYLKTRSLTMSAWVDDTEFEEEGAAEVLLDENATAAVPRPGTSLNRPVTQTATSGVPGQGMRPVSASGRPLSGFARPGTGSARPSTKGGVEGALAGARPGTSRPMTALGRLVRLGTASMASEAGGPFINIDKLDLRKYAARPALAKALFDYIFYHDHNAKKALELASLATVASNYEDWWWKERLGKCYYMLGLYRDAEKQFASSIKTQPMIIAHLQLAKVSLRLDQPKNALQIYEAACEKFPCDTSLMLGIARVHDALGDAAKAVAQYKKVLQIDPSNVEGIACMAANYFYTDQPELALRFYRRLLQMGVNNSELWCNLGLCCFYASQYDMSLSCFEKALALASDEAMAEIWYNIGQVAIGIGDLGLAYQAFKISISVDSNHAEAYANLGVLELRKGHVDAARSNFITVQQLAPHMFEPFFNGALLAYKLGDFQESYDMAQKALQAFPGHHDSHELIKQLRQHFTML</sequence>
<feature type="repeat" description="TPR" evidence="1">
    <location>
        <begin position="394"/>
        <end position="427"/>
    </location>
</feature>
<keyword evidence="1" id="KW-0802">TPR repeat</keyword>
<proteinExistence type="predicted"/>
<feature type="repeat" description="TPR" evidence="1">
    <location>
        <begin position="290"/>
        <end position="323"/>
    </location>
</feature>
<dbReference type="FunFam" id="1.25.40.10:FF:000169">
    <property type="entry name" value="tetratricopeptide repeat protein 8 isoform X1"/>
    <property type="match status" value="1"/>
</dbReference>
<dbReference type="AlphaFoldDB" id="A0A7S4BQG8"/>
<dbReference type="GO" id="GO:0097730">
    <property type="term" value="C:non-motile cilium"/>
    <property type="evidence" value="ECO:0007669"/>
    <property type="project" value="TreeGrafter"/>
</dbReference>
<name>A0A7S4BQG8_CHRCT</name>
<dbReference type="EMBL" id="HBIZ01040216">
    <property type="protein sequence ID" value="CAE0773070.1"/>
    <property type="molecule type" value="Transcribed_RNA"/>
</dbReference>
<dbReference type="GO" id="GO:0036064">
    <property type="term" value="C:ciliary basal body"/>
    <property type="evidence" value="ECO:0007669"/>
    <property type="project" value="TreeGrafter"/>
</dbReference>
<dbReference type="CDD" id="cd21341">
    <property type="entry name" value="TTC8_N"/>
    <property type="match status" value="1"/>
</dbReference>
<dbReference type="Gene3D" id="1.25.40.10">
    <property type="entry name" value="Tetratricopeptide repeat domain"/>
    <property type="match status" value="3"/>
</dbReference>
<dbReference type="SMART" id="SM00028">
    <property type="entry name" value="TPR"/>
    <property type="match status" value="9"/>
</dbReference>
<evidence type="ECO:0000256" key="2">
    <source>
        <dbReference type="SAM" id="MobiDB-lite"/>
    </source>
</evidence>
<dbReference type="InterPro" id="IPR028796">
    <property type="entry name" value="BBS8"/>
</dbReference>
<dbReference type="InterPro" id="IPR019734">
    <property type="entry name" value="TPR_rpt"/>
</dbReference>
<protein>
    <submittedName>
        <fullName evidence="3">Uncharacterized protein</fullName>
    </submittedName>
</protein>
<accession>A0A7S4BQG8</accession>
<dbReference type="PANTHER" id="PTHR44177:SF1">
    <property type="entry name" value="TETRATRICOPEPTIDE REPEAT PROTEIN 8"/>
    <property type="match status" value="1"/>
</dbReference>
<dbReference type="PANTHER" id="PTHR44177">
    <property type="entry name" value="TETRATRICOPEPTIDE REPEAT PROTEIN 8"/>
    <property type="match status" value="1"/>
</dbReference>
<feature type="region of interest" description="Disordered" evidence="2">
    <location>
        <begin position="82"/>
        <end position="147"/>
    </location>
</feature>
<evidence type="ECO:0000313" key="3">
    <source>
        <dbReference type="EMBL" id="CAE0773070.1"/>
    </source>
</evidence>
<dbReference type="InterPro" id="IPR011990">
    <property type="entry name" value="TPR-like_helical_dom_sf"/>
</dbReference>
<dbReference type="Pfam" id="PF00515">
    <property type="entry name" value="TPR_1"/>
    <property type="match status" value="1"/>
</dbReference>
<feature type="compositionally biased region" description="Polar residues" evidence="2">
    <location>
        <begin position="87"/>
        <end position="101"/>
    </location>
</feature>
<dbReference type="SUPFAM" id="SSF48452">
    <property type="entry name" value="TPR-like"/>
    <property type="match status" value="1"/>
</dbReference>
<organism evidence="3">
    <name type="scientific">Chrysotila carterae</name>
    <name type="common">Marine alga</name>
    <name type="synonym">Syracosphaera carterae</name>
    <dbReference type="NCBI Taxonomy" id="13221"/>
    <lineage>
        <taxon>Eukaryota</taxon>
        <taxon>Haptista</taxon>
        <taxon>Haptophyta</taxon>
        <taxon>Prymnesiophyceae</taxon>
        <taxon>Isochrysidales</taxon>
        <taxon>Isochrysidaceae</taxon>
        <taxon>Chrysotila</taxon>
    </lineage>
</organism>
<dbReference type="Pfam" id="PF13181">
    <property type="entry name" value="TPR_8"/>
    <property type="match status" value="1"/>
</dbReference>
<feature type="repeat" description="TPR" evidence="1">
    <location>
        <begin position="358"/>
        <end position="391"/>
    </location>
</feature>
<evidence type="ECO:0000256" key="1">
    <source>
        <dbReference type="PROSITE-ProRule" id="PRU00339"/>
    </source>
</evidence>